<accession>A0A9D4BJ73</accession>
<evidence type="ECO:0000313" key="3">
    <source>
        <dbReference type="Proteomes" id="UP000828390"/>
    </source>
</evidence>
<name>A0A9D4BJ73_DREPO</name>
<evidence type="ECO:0000313" key="2">
    <source>
        <dbReference type="EMBL" id="KAH3705330.1"/>
    </source>
</evidence>
<dbReference type="EMBL" id="JAIWYP010000015">
    <property type="protein sequence ID" value="KAH3705330.1"/>
    <property type="molecule type" value="Genomic_DNA"/>
</dbReference>
<protein>
    <submittedName>
        <fullName evidence="2">Uncharacterized protein</fullName>
    </submittedName>
</protein>
<keyword evidence="1" id="KW-1133">Transmembrane helix</keyword>
<comment type="caution">
    <text evidence="2">The sequence shown here is derived from an EMBL/GenBank/DDBJ whole genome shotgun (WGS) entry which is preliminary data.</text>
</comment>
<keyword evidence="3" id="KW-1185">Reference proteome</keyword>
<dbReference type="Proteomes" id="UP000828390">
    <property type="component" value="Unassembled WGS sequence"/>
</dbReference>
<feature type="transmembrane region" description="Helical" evidence="1">
    <location>
        <begin position="114"/>
        <end position="134"/>
    </location>
</feature>
<keyword evidence="1" id="KW-0472">Membrane</keyword>
<dbReference type="AlphaFoldDB" id="A0A9D4BJ73"/>
<reference evidence="2" key="1">
    <citation type="journal article" date="2019" name="bioRxiv">
        <title>The Genome of the Zebra Mussel, Dreissena polymorpha: A Resource for Invasive Species Research.</title>
        <authorList>
            <person name="McCartney M.A."/>
            <person name="Auch B."/>
            <person name="Kono T."/>
            <person name="Mallez S."/>
            <person name="Zhang Y."/>
            <person name="Obille A."/>
            <person name="Becker A."/>
            <person name="Abrahante J.E."/>
            <person name="Garbe J."/>
            <person name="Badalamenti J.P."/>
            <person name="Herman A."/>
            <person name="Mangelson H."/>
            <person name="Liachko I."/>
            <person name="Sullivan S."/>
            <person name="Sone E.D."/>
            <person name="Koren S."/>
            <person name="Silverstein K.A.T."/>
            <person name="Beckman K.B."/>
            <person name="Gohl D.M."/>
        </authorList>
    </citation>
    <scope>NUCLEOTIDE SEQUENCE</scope>
    <source>
        <strain evidence="2">Duluth1</strain>
        <tissue evidence="2">Whole animal</tissue>
    </source>
</reference>
<gene>
    <name evidence="2" type="ORF">DPMN_080399</name>
</gene>
<proteinExistence type="predicted"/>
<evidence type="ECO:0000256" key="1">
    <source>
        <dbReference type="SAM" id="Phobius"/>
    </source>
</evidence>
<reference evidence="2" key="2">
    <citation type="submission" date="2020-11" db="EMBL/GenBank/DDBJ databases">
        <authorList>
            <person name="McCartney M.A."/>
            <person name="Auch B."/>
            <person name="Kono T."/>
            <person name="Mallez S."/>
            <person name="Becker A."/>
            <person name="Gohl D.M."/>
            <person name="Silverstein K.A.T."/>
            <person name="Koren S."/>
            <person name="Bechman K.B."/>
            <person name="Herman A."/>
            <person name="Abrahante J.E."/>
            <person name="Garbe J."/>
        </authorList>
    </citation>
    <scope>NUCLEOTIDE SEQUENCE</scope>
    <source>
        <strain evidence="2">Duluth1</strain>
        <tissue evidence="2">Whole animal</tissue>
    </source>
</reference>
<keyword evidence="1" id="KW-0812">Transmembrane</keyword>
<organism evidence="2 3">
    <name type="scientific">Dreissena polymorpha</name>
    <name type="common">Zebra mussel</name>
    <name type="synonym">Mytilus polymorpha</name>
    <dbReference type="NCBI Taxonomy" id="45954"/>
    <lineage>
        <taxon>Eukaryota</taxon>
        <taxon>Metazoa</taxon>
        <taxon>Spiralia</taxon>
        <taxon>Lophotrochozoa</taxon>
        <taxon>Mollusca</taxon>
        <taxon>Bivalvia</taxon>
        <taxon>Autobranchia</taxon>
        <taxon>Heteroconchia</taxon>
        <taxon>Euheterodonta</taxon>
        <taxon>Imparidentia</taxon>
        <taxon>Neoheterodontei</taxon>
        <taxon>Myida</taxon>
        <taxon>Dreissenoidea</taxon>
        <taxon>Dreissenidae</taxon>
        <taxon>Dreissena</taxon>
    </lineage>
</organism>
<sequence>MKGDWHACVARKAATDVEHHHVEPEVASLVEHHTGLFESGCHGLWLQATASNVKTDAFNVQLNAFGTAQEMDGLGGLHTGLYAQIPKAFTFAWRKDTENQSTYAEFGVANGPKILLILVRITFLIFTVMPSFVFEVNIL</sequence>